<dbReference type="PANTHER" id="PTHR35787">
    <property type="entry name" value="GLYCEROL UPTAKE OPERON ANTITERMINATOR REGULATORY PROTEIN"/>
    <property type="match status" value="1"/>
</dbReference>
<evidence type="ECO:0000313" key="3">
    <source>
        <dbReference type="Proteomes" id="UP000267798"/>
    </source>
</evidence>
<sequence length="180" mass="19729">MNSPIIASITNEEQLSHVWDAPLTRVILMTGDITTLGGIVSKLHSMDKQVYVHMEMVNGLGRDASAVHFIAREFGVDGIVTTKSHIIAAARQAGIRSVQRVFAIDTAAVETGIRLTGTSKPDEVELMPGLMPRIIREVKAKVNRPLIVGGLIRYEEEIQEALNSGADYVSVGHPSFWKQR</sequence>
<keyword evidence="1" id="KW-0805">Transcription regulation</keyword>
<dbReference type="EMBL" id="QXQB01000003">
    <property type="protein sequence ID" value="RJX38842.1"/>
    <property type="molecule type" value="Genomic_DNA"/>
</dbReference>
<gene>
    <name evidence="2" type="ORF">D3P09_15040</name>
</gene>
<evidence type="ECO:0000313" key="2">
    <source>
        <dbReference type="EMBL" id="RJX38842.1"/>
    </source>
</evidence>
<keyword evidence="1" id="KW-0804">Transcription</keyword>
<keyword evidence="1" id="KW-0319">Glycerol metabolism</keyword>
<keyword evidence="1" id="KW-0694">RNA-binding</keyword>
<dbReference type="Gene3D" id="3.20.20.70">
    <property type="entry name" value="Aldolase class I"/>
    <property type="match status" value="1"/>
</dbReference>
<organism evidence="2 3">
    <name type="scientific">Paenibacillus pinisoli</name>
    <dbReference type="NCBI Taxonomy" id="1276110"/>
    <lineage>
        <taxon>Bacteria</taxon>
        <taxon>Bacillati</taxon>
        <taxon>Bacillota</taxon>
        <taxon>Bacilli</taxon>
        <taxon>Bacillales</taxon>
        <taxon>Paenibacillaceae</taxon>
        <taxon>Paenibacillus</taxon>
    </lineage>
</organism>
<dbReference type="AlphaFoldDB" id="A0A3A6PC02"/>
<reference evidence="2 3" key="1">
    <citation type="submission" date="2018-09" db="EMBL/GenBank/DDBJ databases">
        <title>Paenibacillus aracenensis nov. sp. isolated from a cave in southern Spain.</title>
        <authorList>
            <person name="Jurado V."/>
            <person name="Gutierrez-Patricio S."/>
            <person name="Gonzalez-Pimentel J.L."/>
            <person name="Miller A.Z."/>
            <person name="Laiz L."/>
            <person name="Saiz-Jimenez C."/>
        </authorList>
    </citation>
    <scope>NUCLEOTIDE SEQUENCE [LARGE SCALE GENOMIC DNA]</scope>
    <source>
        <strain evidence="2 3">JCM 19203</strain>
    </source>
</reference>
<dbReference type="Pfam" id="PF04309">
    <property type="entry name" value="G3P_antiterm"/>
    <property type="match status" value="1"/>
</dbReference>
<name>A0A3A6PC02_9BACL</name>
<proteinExistence type="predicted"/>
<dbReference type="GO" id="GO:0006071">
    <property type="term" value="P:glycerol metabolic process"/>
    <property type="evidence" value="ECO:0007669"/>
    <property type="project" value="UniProtKB-UniRule"/>
</dbReference>
<dbReference type="PIRSF" id="PIRSF016897">
    <property type="entry name" value="GlpP"/>
    <property type="match status" value="1"/>
</dbReference>
<dbReference type="Proteomes" id="UP000267798">
    <property type="component" value="Unassembled WGS sequence"/>
</dbReference>
<keyword evidence="3" id="KW-1185">Reference proteome</keyword>
<comment type="function">
    <text evidence="1">Regulates expression of the glpD operon. In the presence of glycerol 3-phosphate (G3P) causes antitermination of transcription of glpD at the inverted repeat of the leader region to enhance its transcription. Binds and stabilizes glpD leader mRNA.</text>
</comment>
<dbReference type="InterPro" id="IPR013785">
    <property type="entry name" value="Aldolase_TIM"/>
</dbReference>
<protein>
    <recommendedName>
        <fullName evidence="1">Glycerol uptake operon antiterminator regulatory protein</fullName>
    </recommendedName>
</protein>
<dbReference type="PANTHER" id="PTHR35787:SF1">
    <property type="entry name" value="GLYCEROL UPTAKE OPERON ANTITERMINATOR REGULATORY PROTEIN"/>
    <property type="match status" value="1"/>
</dbReference>
<dbReference type="SUPFAM" id="SSF110391">
    <property type="entry name" value="GlpP-like"/>
    <property type="match status" value="1"/>
</dbReference>
<dbReference type="GO" id="GO:0006355">
    <property type="term" value="P:regulation of DNA-templated transcription"/>
    <property type="evidence" value="ECO:0007669"/>
    <property type="project" value="InterPro"/>
</dbReference>
<evidence type="ECO:0000256" key="1">
    <source>
        <dbReference type="PIRNR" id="PIRNR016897"/>
    </source>
</evidence>
<dbReference type="GO" id="GO:0003723">
    <property type="term" value="F:RNA binding"/>
    <property type="evidence" value="ECO:0007669"/>
    <property type="project" value="UniProtKB-KW"/>
</dbReference>
<dbReference type="OrthoDB" id="9799580at2"/>
<accession>A0A3A6PC02</accession>
<dbReference type="InterPro" id="IPR006699">
    <property type="entry name" value="GlpP"/>
</dbReference>
<dbReference type="RefSeq" id="WP_120111569.1">
    <property type="nucleotide sequence ID" value="NZ_QXQB01000003.1"/>
</dbReference>
<comment type="caution">
    <text evidence="2">The sequence shown here is derived from an EMBL/GenBank/DDBJ whole genome shotgun (WGS) entry which is preliminary data.</text>
</comment>